<reference evidence="1" key="1">
    <citation type="submission" date="2014-05" db="EMBL/GenBank/DDBJ databases">
        <authorList>
            <person name="Chronopoulou M."/>
        </authorList>
    </citation>
    <scope>NUCLEOTIDE SEQUENCE</scope>
    <source>
        <tissue evidence="1">Whole organism</tissue>
    </source>
</reference>
<feature type="non-terminal residue" evidence="1">
    <location>
        <position position="79"/>
    </location>
</feature>
<organism evidence="1">
    <name type="scientific">Lepeophtheirus salmonis</name>
    <name type="common">Salmon louse</name>
    <name type="synonym">Caligus salmonis</name>
    <dbReference type="NCBI Taxonomy" id="72036"/>
    <lineage>
        <taxon>Eukaryota</taxon>
        <taxon>Metazoa</taxon>
        <taxon>Ecdysozoa</taxon>
        <taxon>Arthropoda</taxon>
        <taxon>Crustacea</taxon>
        <taxon>Multicrustacea</taxon>
        <taxon>Hexanauplia</taxon>
        <taxon>Copepoda</taxon>
        <taxon>Siphonostomatoida</taxon>
        <taxon>Caligidae</taxon>
        <taxon>Lepeophtheirus</taxon>
    </lineage>
</organism>
<sequence length="79" mass="8863">MPKNLCSSSFYFGVCTFSIAFTFRSSGLKPFDEIECPRKSTDFTKNFHFSGERIIPAVLSLDKTSFNVFQCSSINSKAT</sequence>
<dbReference type="EMBL" id="HACA01025050">
    <property type="protein sequence ID" value="CDW42411.1"/>
    <property type="molecule type" value="Transcribed_RNA"/>
</dbReference>
<dbReference type="AlphaFoldDB" id="A0A0K2UXI4"/>
<name>A0A0K2UXI4_LEPSM</name>
<evidence type="ECO:0000313" key="1">
    <source>
        <dbReference type="EMBL" id="CDW42411.1"/>
    </source>
</evidence>
<proteinExistence type="predicted"/>
<protein>
    <submittedName>
        <fullName evidence="1">Uncharacterized protein</fullName>
    </submittedName>
</protein>
<accession>A0A0K2UXI4</accession>